<dbReference type="RefSeq" id="WP_004423701.1">
    <property type="nucleotide sequence ID" value="NZ_AORI01000005.1"/>
</dbReference>
<protein>
    <submittedName>
        <fullName evidence="1">Uncharacterized protein</fullName>
    </submittedName>
</protein>
<proteinExistence type="predicted"/>
<dbReference type="EMBL" id="AORI01000005">
    <property type="protein sequence ID" value="ENY69134.1"/>
    <property type="molecule type" value="Genomic_DNA"/>
</dbReference>
<reference evidence="1 2" key="1">
    <citation type="journal article" date="2013" name="Genome Announc.">
        <title>Draft Genome Sequences of Mycoplasma auris and Mycoplasma yeatsii, Two Species of the Ear Canal of Caprinae.</title>
        <authorList>
            <person name="Dordet-Frisoni E."/>
            <person name="Baranowski E."/>
            <person name="Barre A."/>
            <person name="Blanchard A."/>
            <person name="Breton M."/>
            <person name="Couture C."/>
            <person name="Dupuy V."/>
            <person name="Gaurivaud P."/>
            <person name="Jacob D."/>
            <person name="Lemaitre C."/>
            <person name="Manso-Silvan L."/>
            <person name="Nikolski M."/>
            <person name="Nouvel L.X."/>
            <person name="Poumarat F."/>
            <person name="Sirand-Pugnet P."/>
            <person name="Thebault P."/>
            <person name="Theil S."/>
            <person name="Thiaucourt F."/>
            <person name="Citti C."/>
            <person name="Tardy F."/>
        </authorList>
    </citation>
    <scope>NUCLEOTIDE SEQUENCE [LARGE SCALE GENOMIC DNA]</scope>
    <source>
        <strain evidence="1 2">15026</strain>
    </source>
</reference>
<evidence type="ECO:0000313" key="1">
    <source>
        <dbReference type="EMBL" id="ENY69134.1"/>
    </source>
</evidence>
<dbReference type="AlphaFoldDB" id="N9TSK7"/>
<organism evidence="1 2">
    <name type="scientific">Metamycoplasma auris 15026</name>
    <dbReference type="NCBI Taxonomy" id="1188233"/>
    <lineage>
        <taxon>Bacteria</taxon>
        <taxon>Bacillati</taxon>
        <taxon>Mycoplasmatota</taxon>
        <taxon>Mycoplasmoidales</taxon>
        <taxon>Metamycoplasmataceae</taxon>
        <taxon>Metamycoplasma</taxon>
    </lineage>
</organism>
<dbReference type="eggNOG" id="ENOG5030RYI">
    <property type="taxonomic scope" value="Bacteria"/>
</dbReference>
<keyword evidence="2" id="KW-1185">Reference proteome</keyword>
<comment type="caution">
    <text evidence="1">The sequence shown here is derived from an EMBL/GenBank/DDBJ whole genome shotgun (WGS) entry which is preliminary data.</text>
</comment>
<gene>
    <name evidence="1" type="ORF">MAU_1760</name>
</gene>
<evidence type="ECO:0000313" key="2">
    <source>
        <dbReference type="Proteomes" id="UP000013131"/>
    </source>
</evidence>
<dbReference type="OrthoDB" id="397790at2"/>
<accession>N9TSK7</accession>
<sequence length="214" mass="25285">MIQSLIAHIYKDRLTNNVLPIAKNKDNTYISAKDKKLNRPYLVIFSNKKVYYLPIKTINKYNRFATFKDITNTNIRDKNIYGQSGLLGNSINCSVINIMDKQMFLDLFDLKSNLNNVKVNDKIYRKVMLKLNKNLISNNIWFSQVTGFQNNQTQFLWESEIDINIKKEIIDFIKIYKETWDSNFISLDKLKVLNLKKEEINELKEHFIRLGCSE</sequence>
<dbReference type="Proteomes" id="UP000013131">
    <property type="component" value="Unassembled WGS sequence"/>
</dbReference>
<dbReference type="PATRIC" id="fig|1188233.3.peg.177"/>
<dbReference type="NCBIfam" id="NF045891">
    <property type="entry name" value="ICE_Mbov_0400"/>
    <property type="match status" value="1"/>
</dbReference>
<name>N9TSK7_9BACT</name>